<evidence type="ECO:0000313" key="2">
    <source>
        <dbReference type="EMBL" id="ADD08155.1"/>
    </source>
</evidence>
<accession>B5IDS5</accession>
<gene>
    <name evidence="2" type="ordered locus">Aboo_0344</name>
</gene>
<dbReference type="GeneID" id="8827286"/>
<dbReference type="RefSeq" id="WP_008084367.1">
    <property type="nucleotide sequence ID" value="NC_013926.1"/>
</dbReference>
<dbReference type="eggNOG" id="arCOG02742">
    <property type="taxonomic scope" value="Archaea"/>
</dbReference>
<feature type="domain" description="DUF58" evidence="1">
    <location>
        <begin position="177"/>
        <end position="340"/>
    </location>
</feature>
<dbReference type="KEGG" id="abi:Aboo_0344"/>
<dbReference type="AlphaFoldDB" id="B5IDS5"/>
<protein>
    <recommendedName>
        <fullName evidence="1">DUF58 domain-containing protein</fullName>
    </recommendedName>
</protein>
<proteinExistence type="predicted"/>
<evidence type="ECO:0000313" key="3">
    <source>
        <dbReference type="Proteomes" id="UP000001400"/>
    </source>
</evidence>
<dbReference type="EMBL" id="CP001941">
    <property type="protein sequence ID" value="ADD08155.1"/>
    <property type="molecule type" value="Genomic_DNA"/>
</dbReference>
<evidence type="ECO:0000259" key="1">
    <source>
        <dbReference type="Pfam" id="PF01882"/>
    </source>
</evidence>
<dbReference type="OrthoDB" id="31512at2157"/>
<reference evidence="2" key="1">
    <citation type="submission" date="2010-02" db="EMBL/GenBank/DDBJ databases">
        <title>Complete sequence of Aciduliprofundum boonei T469.</title>
        <authorList>
            <consortium name="US DOE Joint Genome Institute"/>
            <person name="Lucas S."/>
            <person name="Copeland A."/>
            <person name="Lapidus A."/>
            <person name="Cheng J.-F."/>
            <person name="Bruce D."/>
            <person name="Goodwin L."/>
            <person name="Pitluck S."/>
            <person name="Saunders E."/>
            <person name="Detter J.C."/>
            <person name="Han C."/>
            <person name="Tapia R."/>
            <person name="Land M."/>
            <person name="Hauser L."/>
            <person name="Kyrpides N."/>
            <person name="Mikhailova N."/>
            <person name="Flores G."/>
            <person name="Reysenbach A.-L."/>
            <person name="Woyke T."/>
        </authorList>
    </citation>
    <scope>NUCLEOTIDE SEQUENCE</scope>
    <source>
        <strain evidence="2">T469</strain>
    </source>
</reference>
<dbReference type="InterPro" id="IPR002881">
    <property type="entry name" value="DUF58"/>
</dbReference>
<sequence>MRTLHFYALLLYFALLLFVGIVLMSPLAVFLSLPILWLIIFSEVLPFKPAKFNRKFSEKRYVEGNEVEFRYVVEGRGYYFIKDAMNIVRGYCRDKCVEKRKVTLDKFGKINFKEAWVYSEDVLGMQGYGSKVKDRGELRIYPKIEYIRKLKIKPRKTRSILGDYPSRMKGPGIEFTDIREYSPGDDMRFINWKATARRNKLMVNEYESERTGDTVILLDVRRFLKGAEEYEDLLNASVRAAATLATYLSRTRSRVGFVVLGNTVDWIYPTYGKRAMYLILDRLLHLRSEKISRLTFDYGKFIVSRFFPPNSFVILISPLLSWDIDDSIVELLAKGYDVLVISPTLIGGGEDVASKILKAEREVRLRRIRMYGRVVDWNIEYPLTSILKVMR</sequence>
<name>B5IDS5_ACIB4</name>
<dbReference type="Proteomes" id="UP000001400">
    <property type="component" value="Chromosome"/>
</dbReference>
<dbReference type="PANTHER" id="PTHR33608">
    <property type="entry name" value="BLL2464 PROTEIN"/>
    <property type="match status" value="1"/>
</dbReference>
<dbReference type="Pfam" id="PF01882">
    <property type="entry name" value="DUF58"/>
    <property type="match status" value="1"/>
</dbReference>
<dbReference type="PANTHER" id="PTHR33608:SF14">
    <property type="entry name" value="POSSIBLE CONSERVED SECRETED PROTEIN"/>
    <property type="match status" value="1"/>
</dbReference>
<organism evidence="2 3">
    <name type="scientific">Aciduliprofundum boonei (strain DSM 19572 / T469)</name>
    <dbReference type="NCBI Taxonomy" id="439481"/>
    <lineage>
        <taxon>Archaea</taxon>
        <taxon>Methanobacteriati</taxon>
        <taxon>Thermoplasmatota</taxon>
        <taxon>DHVE2 group</taxon>
        <taxon>Candidatus Aciduliprofundum</taxon>
    </lineage>
</organism>
<keyword evidence="3" id="KW-1185">Reference proteome</keyword>
<dbReference type="HOGENOM" id="CLU_052321_2_0_2"/>
<dbReference type="STRING" id="439481.Aboo_0344"/>